<evidence type="ECO:0000256" key="1">
    <source>
        <dbReference type="SAM" id="MobiDB-lite"/>
    </source>
</evidence>
<sequence>MDTHKPDLMTSTVWSVTFKLAGCPTFLDGVVRILWFGTTIIIKHPNVGCRLHFLRCGHLGHTLSRSGSTEEQLRGPGCIVVKEEAFRELEDLAKPFGSLDEICSVAAQMLQLQQREEAEAQAAVTPTVSLDGPTTTPSLPRDEVSVTNREQTKEQGEKFAYLHTEPTPRPEQPVDHEATTR</sequence>
<dbReference type="AlphaFoldDB" id="A0AAV1UKQ2"/>
<reference evidence="2" key="1">
    <citation type="submission" date="2024-01" db="EMBL/GenBank/DDBJ databases">
        <authorList>
            <person name="Webb A."/>
        </authorList>
    </citation>
    <scope>NUCLEOTIDE SEQUENCE</scope>
    <source>
        <strain evidence="2">Pm1</strain>
    </source>
</reference>
<evidence type="ECO:0000313" key="3">
    <source>
        <dbReference type="Proteomes" id="UP001162060"/>
    </source>
</evidence>
<gene>
    <name evidence="2" type="ORF">PM001_LOCUS20236</name>
</gene>
<feature type="compositionally biased region" description="Polar residues" evidence="1">
    <location>
        <begin position="124"/>
        <end position="138"/>
    </location>
</feature>
<proteinExistence type="predicted"/>
<organism evidence="2 3">
    <name type="scientific">Peronospora matthiolae</name>
    <dbReference type="NCBI Taxonomy" id="2874970"/>
    <lineage>
        <taxon>Eukaryota</taxon>
        <taxon>Sar</taxon>
        <taxon>Stramenopiles</taxon>
        <taxon>Oomycota</taxon>
        <taxon>Peronosporomycetes</taxon>
        <taxon>Peronosporales</taxon>
        <taxon>Peronosporaceae</taxon>
        <taxon>Peronospora</taxon>
    </lineage>
</organism>
<feature type="compositionally biased region" description="Basic and acidic residues" evidence="1">
    <location>
        <begin position="140"/>
        <end position="157"/>
    </location>
</feature>
<comment type="caution">
    <text evidence="2">The sequence shown here is derived from an EMBL/GenBank/DDBJ whole genome shotgun (WGS) entry which is preliminary data.</text>
</comment>
<feature type="compositionally biased region" description="Basic and acidic residues" evidence="1">
    <location>
        <begin position="166"/>
        <end position="181"/>
    </location>
</feature>
<dbReference type="EMBL" id="CAKLBY020000221">
    <property type="protein sequence ID" value="CAK7935086.1"/>
    <property type="molecule type" value="Genomic_DNA"/>
</dbReference>
<feature type="region of interest" description="Disordered" evidence="1">
    <location>
        <begin position="121"/>
        <end position="181"/>
    </location>
</feature>
<accession>A0AAV1UKQ2</accession>
<dbReference type="Proteomes" id="UP001162060">
    <property type="component" value="Unassembled WGS sequence"/>
</dbReference>
<evidence type="ECO:0000313" key="2">
    <source>
        <dbReference type="EMBL" id="CAK7935086.1"/>
    </source>
</evidence>
<name>A0AAV1UKQ2_9STRA</name>
<protein>
    <submittedName>
        <fullName evidence="2">Uncharacterized protein</fullName>
    </submittedName>
</protein>